<evidence type="ECO:0000259" key="8">
    <source>
        <dbReference type="Pfam" id="PF02837"/>
    </source>
</evidence>
<dbReference type="InterPro" id="IPR036156">
    <property type="entry name" value="Beta-gal/glucu_dom_sf"/>
</dbReference>
<feature type="domain" description="Glycoside hydrolase family 2 catalytic" evidence="7">
    <location>
        <begin position="287"/>
        <end position="454"/>
    </location>
</feature>
<dbReference type="SUPFAM" id="SSF49785">
    <property type="entry name" value="Galactose-binding domain-like"/>
    <property type="match status" value="1"/>
</dbReference>
<dbReference type="Pfam" id="PF00703">
    <property type="entry name" value="Glyco_hydro_2"/>
    <property type="match status" value="1"/>
</dbReference>
<dbReference type="SUPFAM" id="SSF51445">
    <property type="entry name" value="(Trans)glycosidases"/>
    <property type="match status" value="1"/>
</dbReference>
<keyword evidence="2 4" id="KW-0378">Hydrolase</keyword>
<reference evidence="11 12" key="1">
    <citation type="submission" date="2021-06" db="EMBL/GenBank/DDBJ databases">
        <title>Complete genome of Haloferula helveola possessing various polysaccharide degrading enzymes.</title>
        <authorList>
            <person name="Takami H."/>
            <person name="Huang C."/>
            <person name="Hamasaki K."/>
        </authorList>
    </citation>
    <scope>NUCLEOTIDE SEQUENCE [LARGE SCALE GENOMIC DNA]</scope>
    <source>
        <strain evidence="11 12">CN-1</strain>
    </source>
</reference>
<dbReference type="Pfam" id="PF02836">
    <property type="entry name" value="Glyco_hydro_2_C"/>
    <property type="match status" value="1"/>
</dbReference>
<dbReference type="Pfam" id="PF02837">
    <property type="entry name" value="Glyco_hydro_2_N"/>
    <property type="match status" value="1"/>
</dbReference>
<evidence type="ECO:0000256" key="1">
    <source>
        <dbReference type="ARBA" id="ARBA00007401"/>
    </source>
</evidence>
<dbReference type="Gene3D" id="3.20.20.80">
    <property type="entry name" value="Glycosidases"/>
    <property type="match status" value="1"/>
</dbReference>
<feature type="domain" description="Glycoside hydrolase family 2" evidence="10">
    <location>
        <begin position="704"/>
        <end position="787"/>
    </location>
</feature>
<dbReference type="PANTHER" id="PTHR42732">
    <property type="entry name" value="BETA-GALACTOSIDASE"/>
    <property type="match status" value="1"/>
</dbReference>
<evidence type="ECO:0000259" key="10">
    <source>
        <dbReference type="Pfam" id="PF18565"/>
    </source>
</evidence>
<dbReference type="InterPro" id="IPR023232">
    <property type="entry name" value="Glyco_hydro_2_AS"/>
</dbReference>
<dbReference type="Proteomes" id="UP001374893">
    <property type="component" value="Chromosome"/>
</dbReference>
<evidence type="ECO:0000259" key="7">
    <source>
        <dbReference type="Pfam" id="PF02836"/>
    </source>
</evidence>
<evidence type="ECO:0000256" key="4">
    <source>
        <dbReference type="RuleBase" id="RU361154"/>
    </source>
</evidence>
<dbReference type="InterPro" id="IPR006103">
    <property type="entry name" value="Glyco_hydro_2_cat"/>
</dbReference>
<dbReference type="EMBL" id="AP024702">
    <property type="protein sequence ID" value="BCX46332.1"/>
    <property type="molecule type" value="Genomic_DNA"/>
</dbReference>
<comment type="similarity">
    <text evidence="1 4">Belongs to the glycosyl hydrolase 2 family.</text>
</comment>
<evidence type="ECO:0000259" key="6">
    <source>
        <dbReference type="Pfam" id="PF00703"/>
    </source>
</evidence>
<dbReference type="PROSITE" id="PS00608">
    <property type="entry name" value="GLYCOSYL_HYDROL_F2_2"/>
    <property type="match status" value="1"/>
</dbReference>
<keyword evidence="12" id="KW-1185">Reference proteome</keyword>
<dbReference type="PRINTS" id="PR00132">
    <property type="entry name" value="GLHYDRLASE2"/>
</dbReference>
<dbReference type="InterPro" id="IPR023230">
    <property type="entry name" value="Glyco_hydro_2_CS"/>
</dbReference>
<dbReference type="InterPro" id="IPR051913">
    <property type="entry name" value="GH2_Domain-Containing"/>
</dbReference>
<feature type="region of interest" description="Disordered" evidence="5">
    <location>
        <begin position="821"/>
        <end position="850"/>
    </location>
</feature>
<dbReference type="InterPro" id="IPR040605">
    <property type="entry name" value="Glyco_hydro2_dom5"/>
</dbReference>
<evidence type="ECO:0000313" key="11">
    <source>
        <dbReference type="EMBL" id="BCX46332.1"/>
    </source>
</evidence>
<evidence type="ECO:0000256" key="5">
    <source>
        <dbReference type="SAM" id="MobiDB-lite"/>
    </source>
</evidence>
<dbReference type="InterPro" id="IPR006102">
    <property type="entry name" value="Ig-like_GH2"/>
</dbReference>
<dbReference type="PROSITE" id="PS00719">
    <property type="entry name" value="GLYCOSYL_HYDROL_F2_1"/>
    <property type="match status" value="1"/>
</dbReference>
<sequence length="850" mass="96081">MLSAAGDIPRQKLNFDTDWKFALGDPEGAQATDYDASAWRELDLPHDWSVEANFDADAAAGAPGGYLPSGVGWYRKAFLVPDNIAGRRVFIEFDGIYMNGEVWINGHHLGKRPYGYIGVGYDLTPHLKVGGRNVITVKVDDLKQPSARWYGGTGIYRHVWLTITQPVRVAHHGTYVRTPQVTRQSARVAIDTTVINGEEEEMLVEVDQGIYPPGSDYFVAAGSKEVSIPAGSEMTVAQFLDLKEPMLWSPESPNLYKVRTTLRVGAKVLDVYDTPLGVRTLRFDANDGFFLNGEPVILRGMCNHQDLGPLGTALWDQALERRLRMLKDMGCNALRTSHYPQSPEFMRMADEMGFLVVNETFDEWRRGWNFVDGQLVSSRNDRGKARYGYNQYFTAWSERDLTDHLKRDRNHPCVIMWSIANEVPEAQKFGEIETVKVLRDLVREIDPTRPVTAGINHIHTANETGFLEELDIVGYNGGGGSCFLYEKDHERFPNRIIYASEVPHSLQTRGEYRTHTNYREKQHEIPNLTEEEVFPETDAWYESSYDNAGVRINARDSWHLTKTLPYVLGEFRWTGFDYIGESGGWPRVLGNFGIIDLCNFPKDTYYFYQSQWTDTPMIHILPHWNWPGKEGTVIPVHAYTTGDEAELFLNGESLGVRKFGGENPYHLEWMVPYAPGELRAVARKGGDEIAETAIHTAGPPARFQLEADQVELDPRRRDLAYLTVRIEDADGNFDPKGERWVSLQVRGPARILGVHNGDPLSHHPFKSNTVRTFNGLARVIVASTPGDDVVQPNEKRESGEIIVRASVRGWESRELRLKRVHQGKPESVFKPDNSGPRATDVYDEGVPPVD</sequence>
<keyword evidence="3 4" id="KW-0326">Glycosidase</keyword>
<evidence type="ECO:0000259" key="9">
    <source>
        <dbReference type="Pfam" id="PF16355"/>
    </source>
</evidence>
<dbReference type="InterPro" id="IPR006104">
    <property type="entry name" value="Glyco_hydro_2_N"/>
</dbReference>
<protein>
    <submittedName>
        <fullName evidence="11">Beta-galactosidase</fullName>
    </submittedName>
</protein>
<accession>A0ABM7RCH7</accession>
<dbReference type="Gene3D" id="2.60.120.260">
    <property type="entry name" value="Galactose-binding domain-like"/>
    <property type="match status" value="1"/>
</dbReference>
<dbReference type="Pfam" id="PF18565">
    <property type="entry name" value="Glyco_hydro2_C5"/>
    <property type="match status" value="1"/>
</dbReference>
<dbReference type="InterPro" id="IPR008979">
    <property type="entry name" value="Galactose-bd-like_sf"/>
</dbReference>
<dbReference type="Gene3D" id="2.60.40.10">
    <property type="entry name" value="Immunoglobulins"/>
    <property type="match status" value="3"/>
</dbReference>
<feature type="domain" description="Glycosyl hydrolases family 2 sugar binding" evidence="8">
    <location>
        <begin position="69"/>
        <end position="159"/>
    </location>
</feature>
<feature type="domain" description="Glycoside hydrolase family 2 immunoglobulin-like beta-sandwich" evidence="6">
    <location>
        <begin position="175"/>
        <end position="279"/>
    </location>
</feature>
<evidence type="ECO:0000256" key="2">
    <source>
        <dbReference type="ARBA" id="ARBA00022801"/>
    </source>
</evidence>
<evidence type="ECO:0000313" key="12">
    <source>
        <dbReference type="Proteomes" id="UP001374893"/>
    </source>
</evidence>
<dbReference type="Pfam" id="PF16355">
    <property type="entry name" value="DUF4982"/>
    <property type="match status" value="1"/>
</dbReference>
<dbReference type="PANTHER" id="PTHR42732:SF1">
    <property type="entry name" value="BETA-MANNOSIDASE"/>
    <property type="match status" value="1"/>
</dbReference>
<dbReference type="InterPro" id="IPR032311">
    <property type="entry name" value="DUF4982"/>
</dbReference>
<organism evidence="11 12">
    <name type="scientific">Haloferula helveola</name>
    <dbReference type="NCBI Taxonomy" id="490095"/>
    <lineage>
        <taxon>Bacteria</taxon>
        <taxon>Pseudomonadati</taxon>
        <taxon>Verrucomicrobiota</taxon>
        <taxon>Verrucomicrobiia</taxon>
        <taxon>Verrucomicrobiales</taxon>
        <taxon>Verrucomicrobiaceae</taxon>
        <taxon>Haloferula</taxon>
    </lineage>
</organism>
<gene>
    <name evidence="11" type="ORF">HAHE_02400</name>
</gene>
<name>A0ABM7RCH7_9BACT</name>
<dbReference type="InterPro" id="IPR013783">
    <property type="entry name" value="Ig-like_fold"/>
</dbReference>
<dbReference type="SUPFAM" id="SSF49303">
    <property type="entry name" value="beta-Galactosidase/glucuronidase domain"/>
    <property type="match status" value="1"/>
</dbReference>
<feature type="domain" description="DUF4982" evidence="9">
    <location>
        <begin position="631"/>
        <end position="690"/>
    </location>
</feature>
<proteinExistence type="inferred from homology"/>
<evidence type="ECO:0000256" key="3">
    <source>
        <dbReference type="ARBA" id="ARBA00023295"/>
    </source>
</evidence>
<dbReference type="InterPro" id="IPR006101">
    <property type="entry name" value="Glyco_hydro_2"/>
</dbReference>
<dbReference type="InterPro" id="IPR017853">
    <property type="entry name" value="GH"/>
</dbReference>